<dbReference type="GO" id="GO:0004674">
    <property type="term" value="F:protein serine/threonine kinase activity"/>
    <property type="evidence" value="ECO:0007669"/>
    <property type="project" value="UniProtKB-KW"/>
</dbReference>
<dbReference type="PANTHER" id="PTHR35526">
    <property type="entry name" value="ANTI-SIGMA-F FACTOR RSBW-RELATED"/>
    <property type="match status" value="1"/>
</dbReference>
<dbReference type="AlphaFoldDB" id="A0A7W8QKB9"/>
<comment type="caution">
    <text evidence="3">The sequence shown here is derived from an EMBL/GenBank/DDBJ whole genome shotgun (WGS) entry which is preliminary data.</text>
</comment>
<dbReference type="InterPro" id="IPR036890">
    <property type="entry name" value="HATPase_C_sf"/>
</dbReference>
<sequence length="186" mass="19814">MTAYPAHSGPGDLSAAPFAPRALLRADPAPAPWEWTGLSAAPLPVGDLFVHTATAVQGLAFNASSVKAARDFTTRVLREWGLEPLCSDTLLVVSELVTNACRHAVPRAGALSDWSIQFGLVRHDSRLACLVFDPSIEAPVRVDPDERAEGGRGLALIEAFSTDWGWGLLRGQGKVVWASFETAARG</sequence>
<protein>
    <submittedName>
        <fullName evidence="3">Anti-sigma regulatory factor (Ser/Thr protein kinase)</fullName>
    </submittedName>
</protein>
<proteinExistence type="predicted"/>
<dbReference type="EMBL" id="JACHDB010000001">
    <property type="protein sequence ID" value="MBB5432043.1"/>
    <property type="molecule type" value="Genomic_DNA"/>
</dbReference>
<reference evidence="3 4" key="1">
    <citation type="submission" date="2020-08" db="EMBL/GenBank/DDBJ databases">
        <title>Sequencing the genomes of 1000 actinobacteria strains.</title>
        <authorList>
            <person name="Klenk H.-P."/>
        </authorList>
    </citation>
    <scope>NUCLEOTIDE SEQUENCE [LARGE SCALE GENOMIC DNA]</scope>
    <source>
        <strain evidence="3 4">DSM 44551</strain>
    </source>
</reference>
<dbReference type="Gene3D" id="3.30.565.10">
    <property type="entry name" value="Histidine kinase-like ATPase, C-terminal domain"/>
    <property type="match status" value="1"/>
</dbReference>
<dbReference type="RefSeq" id="WP_184391661.1">
    <property type="nucleotide sequence ID" value="NZ_BAAAJD010000126.1"/>
</dbReference>
<dbReference type="InterPro" id="IPR050267">
    <property type="entry name" value="Anti-sigma-factor_SerPK"/>
</dbReference>
<evidence type="ECO:0000313" key="3">
    <source>
        <dbReference type="EMBL" id="MBB5432043.1"/>
    </source>
</evidence>
<name>A0A7W8QKB9_9ACTN</name>
<evidence type="ECO:0000256" key="1">
    <source>
        <dbReference type="ARBA" id="ARBA00022527"/>
    </source>
</evidence>
<keyword evidence="1" id="KW-0418">Kinase</keyword>
<gene>
    <name evidence="3" type="ORF">HDA36_002127</name>
</gene>
<dbReference type="InterPro" id="IPR003594">
    <property type="entry name" value="HATPase_dom"/>
</dbReference>
<evidence type="ECO:0000313" key="4">
    <source>
        <dbReference type="Proteomes" id="UP000572635"/>
    </source>
</evidence>
<keyword evidence="1" id="KW-0723">Serine/threonine-protein kinase</keyword>
<feature type="domain" description="Histidine kinase/HSP90-like ATPase" evidence="2">
    <location>
        <begin position="62"/>
        <end position="179"/>
    </location>
</feature>
<dbReference type="Proteomes" id="UP000572635">
    <property type="component" value="Unassembled WGS sequence"/>
</dbReference>
<keyword evidence="1" id="KW-0808">Transferase</keyword>
<accession>A0A7W8QKB9</accession>
<dbReference type="PANTHER" id="PTHR35526:SF3">
    <property type="entry name" value="ANTI-SIGMA-F FACTOR RSBW"/>
    <property type="match status" value="1"/>
</dbReference>
<keyword evidence="4" id="KW-1185">Reference proteome</keyword>
<dbReference type="Pfam" id="PF13581">
    <property type="entry name" value="HATPase_c_2"/>
    <property type="match status" value="1"/>
</dbReference>
<dbReference type="SUPFAM" id="SSF55874">
    <property type="entry name" value="ATPase domain of HSP90 chaperone/DNA topoisomerase II/histidine kinase"/>
    <property type="match status" value="1"/>
</dbReference>
<evidence type="ECO:0000259" key="2">
    <source>
        <dbReference type="Pfam" id="PF13581"/>
    </source>
</evidence>
<dbReference type="CDD" id="cd16936">
    <property type="entry name" value="HATPase_RsbW-like"/>
    <property type="match status" value="1"/>
</dbReference>
<organism evidence="3 4">
    <name type="scientific">Nocardiopsis composta</name>
    <dbReference type="NCBI Taxonomy" id="157465"/>
    <lineage>
        <taxon>Bacteria</taxon>
        <taxon>Bacillati</taxon>
        <taxon>Actinomycetota</taxon>
        <taxon>Actinomycetes</taxon>
        <taxon>Streptosporangiales</taxon>
        <taxon>Nocardiopsidaceae</taxon>
        <taxon>Nocardiopsis</taxon>
    </lineage>
</organism>